<gene>
    <name evidence="1" type="ORF">P7K49_029766</name>
</gene>
<dbReference type="EMBL" id="JASSZA010000015">
    <property type="protein sequence ID" value="KAK2093237.1"/>
    <property type="molecule type" value="Genomic_DNA"/>
</dbReference>
<evidence type="ECO:0000313" key="1">
    <source>
        <dbReference type="EMBL" id="KAK2093237.1"/>
    </source>
</evidence>
<dbReference type="Proteomes" id="UP001266305">
    <property type="component" value="Unassembled WGS sequence"/>
</dbReference>
<name>A0ABQ9U848_SAGOE</name>
<proteinExistence type="predicted"/>
<accession>A0ABQ9U848</accession>
<protein>
    <submittedName>
        <fullName evidence="1">Uncharacterized protein</fullName>
    </submittedName>
</protein>
<keyword evidence="2" id="KW-1185">Reference proteome</keyword>
<reference evidence="1 2" key="1">
    <citation type="submission" date="2023-05" db="EMBL/GenBank/DDBJ databases">
        <title>B98-5 Cell Line De Novo Hybrid Assembly: An Optical Mapping Approach.</title>
        <authorList>
            <person name="Kananen K."/>
            <person name="Auerbach J.A."/>
            <person name="Kautto E."/>
            <person name="Blachly J.S."/>
        </authorList>
    </citation>
    <scope>NUCLEOTIDE SEQUENCE [LARGE SCALE GENOMIC DNA]</scope>
    <source>
        <strain evidence="1">B95-8</strain>
        <tissue evidence="1">Cell line</tissue>
    </source>
</reference>
<organism evidence="1 2">
    <name type="scientific">Saguinus oedipus</name>
    <name type="common">Cotton-top tamarin</name>
    <name type="synonym">Oedipomidas oedipus</name>
    <dbReference type="NCBI Taxonomy" id="9490"/>
    <lineage>
        <taxon>Eukaryota</taxon>
        <taxon>Metazoa</taxon>
        <taxon>Chordata</taxon>
        <taxon>Craniata</taxon>
        <taxon>Vertebrata</taxon>
        <taxon>Euteleostomi</taxon>
        <taxon>Mammalia</taxon>
        <taxon>Eutheria</taxon>
        <taxon>Euarchontoglires</taxon>
        <taxon>Primates</taxon>
        <taxon>Haplorrhini</taxon>
        <taxon>Platyrrhini</taxon>
        <taxon>Cebidae</taxon>
        <taxon>Callitrichinae</taxon>
        <taxon>Saguinus</taxon>
    </lineage>
</organism>
<evidence type="ECO:0000313" key="2">
    <source>
        <dbReference type="Proteomes" id="UP001266305"/>
    </source>
</evidence>
<sequence length="134" mass="15305">MENYLSKQNQPEFILGDMLILAAKEVMWRCHVSLTNSNFYKYLCLEQRESSSSQKSVCCFIGISSLGFGTLFTTQKDDDHSLCLPVYLLDRERAWKLEAFSRMGKDGDIYSAAKNRFLSADDLINLQHAKAVFS</sequence>
<comment type="caution">
    <text evidence="1">The sequence shown here is derived from an EMBL/GenBank/DDBJ whole genome shotgun (WGS) entry which is preliminary data.</text>
</comment>